<dbReference type="eggNOG" id="COG0498">
    <property type="taxonomic scope" value="Bacteria"/>
</dbReference>
<dbReference type="PANTHER" id="PTHR42690">
    <property type="entry name" value="THREONINE SYNTHASE FAMILY MEMBER"/>
    <property type="match status" value="1"/>
</dbReference>
<dbReference type="NCBIfam" id="TIGR00260">
    <property type="entry name" value="thrC"/>
    <property type="match status" value="1"/>
</dbReference>
<evidence type="ECO:0000313" key="17">
    <source>
        <dbReference type="Proteomes" id="UP000016412"/>
    </source>
</evidence>
<dbReference type="InterPro" id="IPR036052">
    <property type="entry name" value="TrpB-like_PALP_sf"/>
</dbReference>
<keyword evidence="8 12" id="KW-0663">Pyridoxal phosphate</keyword>
<dbReference type="EMBL" id="AUZJ01000017">
    <property type="protein sequence ID" value="ERF61133.1"/>
    <property type="molecule type" value="Genomic_DNA"/>
</dbReference>
<evidence type="ECO:0000256" key="1">
    <source>
        <dbReference type="ARBA" id="ARBA00001933"/>
    </source>
</evidence>
<comment type="similarity">
    <text evidence="3">Belongs to the threonine synthase family.</text>
</comment>
<keyword evidence="9 15" id="KW-0456">Lyase</keyword>
<organism evidence="15 17">
    <name type="scientific">Treponema socranskii subsp. socranskii VPI DR56BR1116 = ATCC 35536</name>
    <dbReference type="NCBI Taxonomy" id="1125725"/>
    <lineage>
        <taxon>Bacteria</taxon>
        <taxon>Pseudomonadati</taxon>
        <taxon>Spirochaetota</taxon>
        <taxon>Spirochaetia</taxon>
        <taxon>Spirochaetales</taxon>
        <taxon>Treponemataceae</taxon>
        <taxon>Treponema</taxon>
    </lineage>
</organism>
<keyword evidence="7" id="KW-0791">Threonine biosynthesis</keyword>
<dbReference type="Pfam" id="PF24857">
    <property type="entry name" value="THR4_C"/>
    <property type="match status" value="1"/>
</dbReference>
<dbReference type="GO" id="GO:0004795">
    <property type="term" value="F:threonine synthase activity"/>
    <property type="evidence" value="ECO:0007669"/>
    <property type="project" value="UniProtKB-UniRule"/>
</dbReference>
<dbReference type="Proteomes" id="UP000016646">
    <property type="component" value="Unassembled WGS sequence"/>
</dbReference>
<dbReference type="EC" id="4.2.3.1" evidence="4 11"/>
<dbReference type="Pfam" id="PF14821">
    <property type="entry name" value="Thr_synth_N"/>
    <property type="match status" value="1"/>
</dbReference>
<dbReference type="AlphaFoldDB" id="U2MTK2"/>
<dbReference type="Pfam" id="PF00291">
    <property type="entry name" value="PALP"/>
    <property type="match status" value="1"/>
</dbReference>
<dbReference type="Proteomes" id="UP000016412">
    <property type="component" value="Unassembled WGS sequence"/>
</dbReference>
<feature type="domain" description="Tryptophan synthase beta chain-like PALP" evidence="13">
    <location>
        <begin position="93"/>
        <end position="371"/>
    </location>
</feature>
<dbReference type="InterPro" id="IPR004450">
    <property type="entry name" value="Thr_synthase-like"/>
</dbReference>
<evidence type="ECO:0000313" key="18">
    <source>
        <dbReference type="Proteomes" id="UP000016646"/>
    </source>
</evidence>
<accession>U2MTK2</accession>
<dbReference type="RefSeq" id="WP_021329974.1">
    <property type="nucleotide sequence ID" value="NZ_AUZJ01000017.1"/>
</dbReference>
<sequence>MQYTDTRDTSLRVDFRTAVMSGMNPVTGGLYMPEAFPHIDRALINKTPAPCFRDIAFNMAKPYVEGEIPDDELQGIIEDAYPFSPKLVPLDSITYVLELFHGPTCAFKDFGARFMARVMSFFNKTENGALHILVATSGDTGSAVGSAFHNVVGLDVTILYPEGKVSALQEKQLSTFTGNVRALKVHGTFDDCQKLVKTAFTDAELRKTFRLSSANSINIARLLPQSFYYMYASLAARDRAKLDNKIDDPAVIVSVPSGNFGNLTSGLIAREMGAPITGFVAATNTNHTIPDWIATGEYHARASVETYANAMDVGAPSNYERIAAMYPLEEVRRLFASYWLDNDGIMNAIRSCHAKTGYITDPHGAIAWKAWDDIRSGSMKNLMGGLKGSSEKPGLTPNVPDWARFVAEKKSVGIVLETADPAKFSETVAKACGREPPMPDRLMQVMQLPDNAVPMENDYEAFKSWLTSHLA</sequence>
<dbReference type="Gene3D" id="3.90.1380.10">
    <property type="entry name" value="Threonine synthase, N-terminal domain"/>
    <property type="match status" value="1"/>
</dbReference>
<dbReference type="PATRIC" id="fig|1125725.3.peg.956"/>
<dbReference type="InterPro" id="IPR000634">
    <property type="entry name" value="Ser/Thr_deHydtase_PyrdxlP-BS"/>
</dbReference>
<evidence type="ECO:0000256" key="9">
    <source>
        <dbReference type="ARBA" id="ARBA00023239"/>
    </source>
</evidence>
<reference evidence="17 18" key="1">
    <citation type="submission" date="2013-08" db="EMBL/GenBank/DDBJ databases">
        <authorList>
            <person name="Durkin A.S."/>
            <person name="Haft D.R."/>
            <person name="McCorrison J."/>
            <person name="Torralba M."/>
            <person name="Gillis M."/>
            <person name="Haft D.H."/>
            <person name="Methe B."/>
            <person name="Sutton G."/>
            <person name="Nelson K.E."/>
        </authorList>
    </citation>
    <scope>NUCLEOTIDE SEQUENCE [LARGE SCALE GENOMIC DNA]</scope>
    <source>
        <strain evidence="16 18">ATCC 35536</strain>
        <strain evidence="15 17">VPI DR56BR1116</strain>
    </source>
</reference>
<dbReference type="InterPro" id="IPR029144">
    <property type="entry name" value="Thr_synth_N"/>
</dbReference>
<dbReference type="OrthoDB" id="9763107at2"/>
<dbReference type="PROSITE" id="PS00165">
    <property type="entry name" value="DEHYDRATASE_SER_THR"/>
    <property type="match status" value="1"/>
</dbReference>
<evidence type="ECO:0000256" key="6">
    <source>
        <dbReference type="ARBA" id="ARBA00022605"/>
    </source>
</evidence>
<name>U2MTK2_TRESO</name>
<evidence type="ECO:0000256" key="2">
    <source>
        <dbReference type="ARBA" id="ARBA00004979"/>
    </source>
</evidence>
<comment type="catalytic activity">
    <reaction evidence="10">
        <text>O-phospho-L-homoserine + H2O = L-threonine + phosphate</text>
        <dbReference type="Rhea" id="RHEA:10840"/>
        <dbReference type="ChEBI" id="CHEBI:15377"/>
        <dbReference type="ChEBI" id="CHEBI:43474"/>
        <dbReference type="ChEBI" id="CHEBI:57590"/>
        <dbReference type="ChEBI" id="CHEBI:57926"/>
        <dbReference type="EC" id="4.2.3.1"/>
    </reaction>
</comment>
<evidence type="ECO:0000259" key="14">
    <source>
        <dbReference type="Pfam" id="PF14821"/>
    </source>
</evidence>
<evidence type="ECO:0000256" key="12">
    <source>
        <dbReference type="PIRSR" id="PIRSR604450-51"/>
    </source>
</evidence>
<dbReference type="EMBL" id="AVQI01000006">
    <property type="protein sequence ID" value="ERK04990.1"/>
    <property type="molecule type" value="Genomic_DNA"/>
</dbReference>
<dbReference type="GO" id="GO:0009088">
    <property type="term" value="P:threonine biosynthetic process"/>
    <property type="evidence" value="ECO:0007669"/>
    <property type="project" value="UniProtKB-UniRule"/>
</dbReference>
<evidence type="ECO:0000313" key="15">
    <source>
        <dbReference type="EMBL" id="ERF61133.1"/>
    </source>
</evidence>
<comment type="caution">
    <text evidence="15">The sequence shown here is derived from an EMBL/GenBank/DDBJ whole genome shotgun (WGS) entry which is preliminary data.</text>
</comment>
<dbReference type="InterPro" id="IPR037158">
    <property type="entry name" value="Thr_synth_N_sf"/>
</dbReference>
<feature type="domain" description="Threonine synthase N-terminal" evidence="14">
    <location>
        <begin position="2"/>
        <end position="81"/>
    </location>
</feature>
<dbReference type="Gene3D" id="3.40.50.1100">
    <property type="match status" value="4"/>
</dbReference>
<feature type="modified residue" description="N6-(pyridoxal phosphate)lysine" evidence="12">
    <location>
        <position position="108"/>
    </location>
</feature>
<evidence type="ECO:0000259" key="13">
    <source>
        <dbReference type="Pfam" id="PF00291"/>
    </source>
</evidence>
<dbReference type="InterPro" id="IPR001926">
    <property type="entry name" value="TrpB-like_PALP"/>
</dbReference>
<evidence type="ECO:0000256" key="8">
    <source>
        <dbReference type="ARBA" id="ARBA00022898"/>
    </source>
</evidence>
<proteinExistence type="inferred from homology"/>
<dbReference type="GO" id="GO:0030170">
    <property type="term" value="F:pyridoxal phosphate binding"/>
    <property type="evidence" value="ECO:0007669"/>
    <property type="project" value="InterPro"/>
</dbReference>
<evidence type="ECO:0000256" key="5">
    <source>
        <dbReference type="ARBA" id="ARBA00018679"/>
    </source>
</evidence>
<dbReference type="STRING" id="1125725.HMPREF1325_1673"/>
<evidence type="ECO:0000256" key="3">
    <source>
        <dbReference type="ARBA" id="ARBA00005517"/>
    </source>
</evidence>
<evidence type="ECO:0000256" key="4">
    <source>
        <dbReference type="ARBA" id="ARBA00013028"/>
    </source>
</evidence>
<evidence type="ECO:0000256" key="10">
    <source>
        <dbReference type="ARBA" id="ARBA00049144"/>
    </source>
</evidence>
<protein>
    <recommendedName>
        <fullName evidence="5 11">Threonine synthase</fullName>
        <ecNumber evidence="4 11">4.2.3.1</ecNumber>
    </recommendedName>
</protein>
<keyword evidence="18" id="KW-1185">Reference proteome</keyword>
<dbReference type="UniPathway" id="UPA00050">
    <property type="reaction ID" value="UER00065"/>
</dbReference>
<comment type="cofactor">
    <cofactor evidence="1 12">
        <name>pyridoxal 5'-phosphate</name>
        <dbReference type="ChEBI" id="CHEBI:597326"/>
    </cofactor>
</comment>
<evidence type="ECO:0000256" key="7">
    <source>
        <dbReference type="ARBA" id="ARBA00022697"/>
    </source>
</evidence>
<comment type="pathway">
    <text evidence="2">Amino-acid biosynthesis; L-threonine biosynthesis; L-threonine from L-aspartate: step 5/5.</text>
</comment>
<dbReference type="InterPro" id="IPR051166">
    <property type="entry name" value="Threonine_Synthase"/>
</dbReference>
<evidence type="ECO:0000256" key="11">
    <source>
        <dbReference type="NCBIfam" id="TIGR00260"/>
    </source>
</evidence>
<dbReference type="PANTHER" id="PTHR42690:SF1">
    <property type="entry name" value="THREONINE SYNTHASE-LIKE 2"/>
    <property type="match status" value="1"/>
</dbReference>
<dbReference type="SUPFAM" id="SSF53686">
    <property type="entry name" value="Tryptophan synthase beta subunit-like PLP-dependent enzymes"/>
    <property type="match status" value="1"/>
</dbReference>
<gene>
    <name evidence="15" type="primary">thrC</name>
    <name evidence="16" type="ORF">HMPREF0860_0702</name>
    <name evidence="15" type="ORF">HMPREF1325_1673</name>
</gene>
<evidence type="ECO:0000313" key="16">
    <source>
        <dbReference type="EMBL" id="ERK04990.1"/>
    </source>
</evidence>
<keyword evidence="6" id="KW-0028">Amino-acid biosynthesis</keyword>